<keyword evidence="3" id="KW-1185">Reference proteome</keyword>
<feature type="compositionally biased region" description="Gly residues" evidence="1">
    <location>
        <begin position="323"/>
        <end position="359"/>
    </location>
</feature>
<evidence type="ECO:0000256" key="1">
    <source>
        <dbReference type="SAM" id="MobiDB-lite"/>
    </source>
</evidence>
<feature type="region of interest" description="Disordered" evidence="1">
    <location>
        <begin position="281"/>
        <end position="361"/>
    </location>
</feature>
<organism evidence="2 3">
    <name type="scientific">Bdellovibrio bacteriovorus (strain ATCC 15356 / DSM 50701 / NCIMB 9529 / HD100)</name>
    <dbReference type="NCBI Taxonomy" id="264462"/>
    <lineage>
        <taxon>Bacteria</taxon>
        <taxon>Pseudomonadati</taxon>
        <taxon>Bdellovibrionota</taxon>
        <taxon>Bdellovibrionia</taxon>
        <taxon>Bdellovibrionales</taxon>
        <taxon>Pseudobdellovibrionaceae</taxon>
        <taxon>Bdellovibrio</taxon>
    </lineage>
</organism>
<proteinExistence type="predicted"/>
<dbReference type="STRING" id="264462.Bd0524"/>
<feature type="compositionally biased region" description="Polar residues" evidence="1">
    <location>
        <begin position="282"/>
        <end position="305"/>
    </location>
</feature>
<dbReference type="AlphaFoldDB" id="Q6MQE6"/>
<dbReference type="Proteomes" id="UP000008080">
    <property type="component" value="Chromosome"/>
</dbReference>
<dbReference type="HOGENOM" id="CLU_592730_0_0_7"/>
<evidence type="ECO:0000313" key="3">
    <source>
        <dbReference type="Proteomes" id="UP000008080"/>
    </source>
</evidence>
<sequence>MELPNSLFMGMRSFLSISMLFALSISLFSVEAEARRCRAQCAQGYTCFMPDPTDPNGRNDMCVASNQVSNTDCVSQYNQLAEQCRAQVTDTTYTCDEKNDSGMSGIANSASQLSLMFGQQTAGSIQAACSKMASFSSAANAAVAAYRLTCQSSITSCHSACDQVVEYVSSNSACLDAAGGAGSSAQMRSSAESAAGRCNDFDAKVAEANQAINNFAGTMQNAAQCASLTSGDSTALPELCKANPSLPGCEGVAAVDCTNPAMSGNKVCVCAKNPSDPVCMSEKSSAGSTFISSTNPGSRLSTNGADLSGGDLPSLPSILPGKPGSGGAGEAVDGKQGGGAGISSMGGGGGGGASGGAAGEEGLEDGVQVNAGFYGGGGSFGGSGMGSGGGERGAAGMAGAAGAAKGKGAPDLRQFLPGGKFDPKSRGLAGNGGPDGITGPHSNIWLKIQNRYQVLSPTLMP</sequence>
<dbReference type="KEGG" id="bba:Bd0524"/>
<evidence type="ECO:0000313" key="2">
    <source>
        <dbReference type="EMBL" id="CAE78501.1"/>
    </source>
</evidence>
<reference evidence="2 3" key="1">
    <citation type="journal article" date="2004" name="Science">
        <title>A predator unmasked: life cycle of Bdellovibrio bacteriovorus from a genomic perspective.</title>
        <authorList>
            <person name="Rendulic S."/>
            <person name="Jagtap P."/>
            <person name="Rosinus A."/>
            <person name="Eppinger M."/>
            <person name="Baar C."/>
            <person name="Lanz C."/>
            <person name="Keller H."/>
            <person name="Lambert C."/>
            <person name="Evans K.J."/>
            <person name="Goesmann A."/>
            <person name="Meyer F."/>
            <person name="Sockett R.E."/>
            <person name="Schuster S.C."/>
        </authorList>
    </citation>
    <scope>NUCLEOTIDE SEQUENCE [LARGE SCALE GENOMIC DNA]</scope>
    <source>
        <strain evidence="3">ATCC 15356 / DSM 50701 / NCIMB 9529 / HD100</strain>
    </source>
</reference>
<accession>Q6MQE6</accession>
<dbReference type="EMBL" id="BX842647">
    <property type="protein sequence ID" value="CAE78501.1"/>
    <property type="molecule type" value="Genomic_DNA"/>
</dbReference>
<gene>
    <name evidence="2" type="ordered locus">Bd0524</name>
</gene>
<name>Q6MQE6_BDEBA</name>
<protein>
    <submittedName>
        <fullName evidence="2">Uncharacterized protein</fullName>
    </submittedName>
</protein>